<dbReference type="EMBL" id="FJOG01000041">
    <property type="protein sequence ID" value="CZR67084.1"/>
    <property type="molecule type" value="Genomic_DNA"/>
</dbReference>
<dbReference type="OrthoDB" id="2922289at2759"/>
<evidence type="ECO:0000313" key="3">
    <source>
        <dbReference type="Proteomes" id="UP000184330"/>
    </source>
</evidence>
<sequence>MPLQRLSAMFPRAPSIVNANHLVYLLAGLDFGHIQSALACIERKVQFMHPQLVPSLAYALVKVILEHHPASLPSLFDRLHTIATNTNVAIMQEVARTIGNATESQIGNNLSMPCETIQKITEASHRDRATIEDRLEIRRRWGNKIVTQRGNTLRTAWKNIPTMHRPDFHNFRLGQQQGNKPQDDMIYRLPMINPEDLCKGDNFLHLLNSRGRHSPRLFANGDTEAAGLTSVTKFQAVFIRSPPPNGNLDIDDRPVASRLKDDYLLILFTRIGNPAYGLLTLRELLDEVAEEMKLEQERERVSEYLARLISQLGFLCHIDRELSLLPVSNSRDKKFKFTGTLASRNNLLFKLPVFDHDKIENLDVRVLNERDFGYPLGQEGRQTRTNSEAKLADVWKTFDEHFQDKHGESLKELLRSLFIPKPHSVKEPCAELLLHPDAGSKGEEKLPEAPPQYLADPN</sequence>
<dbReference type="AlphaFoldDB" id="A0A1L7XPX0"/>
<dbReference type="PANTHER" id="PTHR40788">
    <property type="entry name" value="CLR5 DOMAIN-CONTAINING PROTEIN-RELATED"/>
    <property type="match status" value="1"/>
</dbReference>
<organism evidence="2 3">
    <name type="scientific">Phialocephala subalpina</name>
    <dbReference type="NCBI Taxonomy" id="576137"/>
    <lineage>
        <taxon>Eukaryota</taxon>
        <taxon>Fungi</taxon>
        <taxon>Dikarya</taxon>
        <taxon>Ascomycota</taxon>
        <taxon>Pezizomycotina</taxon>
        <taxon>Leotiomycetes</taxon>
        <taxon>Helotiales</taxon>
        <taxon>Mollisiaceae</taxon>
        <taxon>Phialocephala</taxon>
        <taxon>Phialocephala fortinii species complex</taxon>
    </lineage>
</organism>
<protein>
    <submittedName>
        <fullName evidence="2">Uncharacterized protein</fullName>
    </submittedName>
</protein>
<feature type="compositionally biased region" description="Basic and acidic residues" evidence="1">
    <location>
        <begin position="438"/>
        <end position="447"/>
    </location>
</feature>
<dbReference type="STRING" id="576137.A0A1L7XPX0"/>
<reference evidence="2 3" key="1">
    <citation type="submission" date="2016-03" db="EMBL/GenBank/DDBJ databases">
        <authorList>
            <person name="Ploux O."/>
        </authorList>
    </citation>
    <scope>NUCLEOTIDE SEQUENCE [LARGE SCALE GENOMIC DNA]</scope>
    <source>
        <strain evidence="2 3">UAMH 11012</strain>
    </source>
</reference>
<evidence type="ECO:0000313" key="2">
    <source>
        <dbReference type="EMBL" id="CZR67084.1"/>
    </source>
</evidence>
<keyword evidence="3" id="KW-1185">Reference proteome</keyword>
<dbReference type="PANTHER" id="PTHR40788:SF2">
    <property type="entry name" value="CLR5 DOMAIN-CONTAINING PROTEIN"/>
    <property type="match status" value="1"/>
</dbReference>
<accession>A0A1L7XPX0</accession>
<proteinExistence type="predicted"/>
<feature type="region of interest" description="Disordered" evidence="1">
    <location>
        <begin position="436"/>
        <end position="458"/>
    </location>
</feature>
<name>A0A1L7XPX0_9HELO</name>
<dbReference type="Proteomes" id="UP000184330">
    <property type="component" value="Unassembled WGS sequence"/>
</dbReference>
<gene>
    <name evidence="2" type="ORF">PAC_16983</name>
</gene>
<evidence type="ECO:0000256" key="1">
    <source>
        <dbReference type="SAM" id="MobiDB-lite"/>
    </source>
</evidence>